<evidence type="ECO:0000313" key="3">
    <source>
        <dbReference type="Proteomes" id="UP000554235"/>
    </source>
</evidence>
<dbReference type="InterPro" id="IPR052895">
    <property type="entry name" value="HetReg/Transcr_Mod"/>
</dbReference>
<dbReference type="InterPro" id="IPR010730">
    <property type="entry name" value="HET"/>
</dbReference>
<evidence type="ECO:0000313" key="2">
    <source>
        <dbReference type="EMBL" id="KAF4467977.1"/>
    </source>
</evidence>
<accession>A0A8H4LEK0</accession>
<sequence>MSSAIKECFAEHKELLQVHDHCPERPYVELAVPQDAKRVVAVSFTAVAHDQVKRPEGRGDLRTITVFHNRLAKPDFFELQARWHTRDGPRRRLWIAALKPGDVIQLIPRAIYIAWVNIIKEARIKIEYEPKELHEEFNELHLSTNVVHYSKPLRMNEQDIRLLHVEPGAFDDLIKGYFSHASLEDIEVGSLKFHALSYCWGDPFDREDISLVASEDLVEDAEAREPFSVGRTVAQVLRRLRSTDEPLIIWIDAVCINQADLEERAHQVTLMSRIYSLASTVRIWLGEDSVGVETCLRLIRDIFNYNNRQCPGGDECSCSGTKHPLKLADIDAYMATQKKEGRQISFHGIWEIFDLHEKTWSREIIDLAGWYGNTQLSFLMSVLFENPWFTRVWVIQEALSAQNALVHCSAEQIPWEELIEINTWLGHRIFWGQSPHIISQRIMAPIWSALKPKGKTTELPTTPIEPEDKGQLSTIFEVFIAGLDLKATDPRDKLFALLTFADETHVSGDLDELIRPNYDKSVDRVFADFTRWWIREYGSLSILSAIHCHPGRTWRRTLGSDQDNPVWGTTWSVSSKGSSRWAQASLDARFKFRASGDSKPDIELLKSCNPMILQLSGLQVSQISAIIAVPIDYPYPYRNDNGEQSEISAVLHKLLDPCGLTGFWSLKPNIEETENKVQTARTKYNDHMRAHWVYAQRPKLKALVPTGAPIGEWYETDKLPTCFDPCFFVASEMSVACDNDTGA</sequence>
<gene>
    <name evidence="2" type="ORF">FALBO_5147</name>
</gene>
<dbReference type="EMBL" id="JAADYS010000675">
    <property type="protein sequence ID" value="KAF4467977.1"/>
    <property type="molecule type" value="Genomic_DNA"/>
</dbReference>
<dbReference type="Proteomes" id="UP000554235">
    <property type="component" value="Unassembled WGS sequence"/>
</dbReference>
<protein>
    <submittedName>
        <fullName evidence="2">Heterokaryon incompatibility (Het-6OR allele)</fullName>
    </submittedName>
</protein>
<feature type="domain" description="Heterokaryon incompatibility" evidence="1">
    <location>
        <begin position="193"/>
        <end position="397"/>
    </location>
</feature>
<evidence type="ECO:0000259" key="1">
    <source>
        <dbReference type="Pfam" id="PF06985"/>
    </source>
</evidence>
<comment type="caution">
    <text evidence="2">The sequence shown here is derived from an EMBL/GenBank/DDBJ whole genome shotgun (WGS) entry which is preliminary data.</text>
</comment>
<dbReference type="OrthoDB" id="2157530at2759"/>
<dbReference type="PANTHER" id="PTHR24148:SF64">
    <property type="entry name" value="HETEROKARYON INCOMPATIBILITY DOMAIN-CONTAINING PROTEIN"/>
    <property type="match status" value="1"/>
</dbReference>
<dbReference type="PANTHER" id="PTHR24148">
    <property type="entry name" value="ANKYRIN REPEAT DOMAIN-CONTAINING PROTEIN 39 HOMOLOG-RELATED"/>
    <property type="match status" value="1"/>
</dbReference>
<reference evidence="2 3" key="1">
    <citation type="submission" date="2020-01" db="EMBL/GenBank/DDBJ databases">
        <title>Identification and distribution of gene clusters putatively required for synthesis of sphingolipid metabolism inhibitors in phylogenetically diverse species of the filamentous fungus Fusarium.</title>
        <authorList>
            <person name="Kim H.-S."/>
            <person name="Busman M."/>
            <person name="Brown D.W."/>
            <person name="Divon H."/>
            <person name="Uhlig S."/>
            <person name="Proctor R.H."/>
        </authorList>
    </citation>
    <scope>NUCLEOTIDE SEQUENCE [LARGE SCALE GENOMIC DNA]</scope>
    <source>
        <strain evidence="2 3">NRRL 20459</strain>
    </source>
</reference>
<proteinExistence type="predicted"/>
<organism evidence="2 3">
    <name type="scientific">Fusarium albosuccineum</name>
    <dbReference type="NCBI Taxonomy" id="1237068"/>
    <lineage>
        <taxon>Eukaryota</taxon>
        <taxon>Fungi</taxon>
        <taxon>Dikarya</taxon>
        <taxon>Ascomycota</taxon>
        <taxon>Pezizomycotina</taxon>
        <taxon>Sordariomycetes</taxon>
        <taxon>Hypocreomycetidae</taxon>
        <taxon>Hypocreales</taxon>
        <taxon>Nectriaceae</taxon>
        <taxon>Fusarium</taxon>
        <taxon>Fusarium decemcellulare species complex</taxon>
    </lineage>
</organism>
<name>A0A8H4LEK0_9HYPO</name>
<dbReference type="AlphaFoldDB" id="A0A8H4LEK0"/>
<dbReference type="Pfam" id="PF06985">
    <property type="entry name" value="HET"/>
    <property type="match status" value="1"/>
</dbReference>
<keyword evidence="3" id="KW-1185">Reference proteome</keyword>